<comment type="caution">
    <text evidence="3">The sequence shown here is derived from an EMBL/GenBank/DDBJ whole genome shotgun (WGS) entry which is preliminary data.</text>
</comment>
<dbReference type="PRINTS" id="PR00368">
    <property type="entry name" value="FADPNR"/>
</dbReference>
<feature type="non-terminal residue" evidence="3">
    <location>
        <position position="247"/>
    </location>
</feature>
<reference evidence="3" key="1">
    <citation type="submission" date="2019-11" db="EMBL/GenBank/DDBJ databases">
        <title>Characterization of Clostridium perfringens isolates from swine manure treated agricultural soils.</title>
        <authorList>
            <person name="Wushke S.T."/>
        </authorList>
    </citation>
    <scope>NUCLEOTIDE SEQUENCE</scope>
    <source>
        <strain evidence="3">X15</strain>
    </source>
</reference>
<organism evidence="3 4">
    <name type="scientific">Clostridium perfringens</name>
    <dbReference type="NCBI Taxonomy" id="1502"/>
    <lineage>
        <taxon>Bacteria</taxon>
        <taxon>Bacillati</taxon>
        <taxon>Bacillota</taxon>
        <taxon>Clostridia</taxon>
        <taxon>Eubacteriales</taxon>
        <taxon>Clostridiaceae</taxon>
        <taxon>Clostridium</taxon>
    </lineage>
</organism>
<dbReference type="RefSeq" id="WP_322412689.1">
    <property type="nucleotide sequence ID" value="NZ_WNVG01000304.1"/>
</dbReference>
<keyword evidence="1" id="KW-0560">Oxidoreductase</keyword>
<evidence type="ECO:0000313" key="3">
    <source>
        <dbReference type="EMBL" id="MDZ5034183.1"/>
    </source>
</evidence>
<dbReference type="InterPro" id="IPR036188">
    <property type="entry name" value="FAD/NAD-bd_sf"/>
</dbReference>
<evidence type="ECO:0000313" key="4">
    <source>
        <dbReference type="Proteomes" id="UP001289066"/>
    </source>
</evidence>
<dbReference type="Gene3D" id="3.50.50.60">
    <property type="entry name" value="FAD/NAD(P)-binding domain"/>
    <property type="match status" value="2"/>
</dbReference>
<dbReference type="GO" id="GO:0016491">
    <property type="term" value="F:oxidoreductase activity"/>
    <property type="evidence" value="ECO:0007669"/>
    <property type="project" value="UniProtKB-KW"/>
</dbReference>
<feature type="domain" description="FAD/NAD(P)-binding" evidence="2">
    <location>
        <begin position="3"/>
        <end position="191"/>
    </location>
</feature>
<dbReference type="InterPro" id="IPR023753">
    <property type="entry name" value="FAD/NAD-binding_dom"/>
</dbReference>
<protein>
    <submittedName>
        <fullName evidence="3">Pyridine nucleotide-disulfide oxidoreductase</fullName>
    </submittedName>
</protein>
<dbReference type="InterPro" id="IPR051691">
    <property type="entry name" value="Metab_Enz_Cyan_OpOx_G3PDH"/>
</dbReference>
<evidence type="ECO:0000259" key="2">
    <source>
        <dbReference type="Pfam" id="PF07992"/>
    </source>
</evidence>
<gene>
    <name evidence="3" type="ORF">GNF81_15825</name>
</gene>
<feature type="non-terminal residue" evidence="3">
    <location>
        <position position="1"/>
    </location>
</feature>
<dbReference type="Pfam" id="PF07992">
    <property type="entry name" value="Pyr_redox_2"/>
    <property type="match status" value="1"/>
</dbReference>
<dbReference type="PANTHER" id="PTHR42949">
    <property type="entry name" value="ANAEROBIC GLYCEROL-3-PHOSPHATE DEHYDROGENASE SUBUNIT B"/>
    <property type="match status" value="1"/>
</dbReference>
<sequence>IIAKSLVLSTGCRERTAKQIGIHGTRPSGIFTAGTAQYYTNILGQLPTERCIILGSGDIGLIMARRLALEGAEVLGVYEAKPTPSGLMRNISQCLDDFNIPLYTSHTVTRVFGEERLTSVEIAKVDENMNPIKGTEKIVECDSLILSVGLIPENELAEGLNISLDTRTKGPIADQNYMTMEDGIFICGNAMHVNDLVDYVSESGESAGKAAANYSKSNRVMAKINSDNSFLYTIPQRIDINKVSDKT</sequence>
<dbReference type="EMBL" id="WNVG01000304">
    <property type="protein sequence ID" value="MDZ5034183.1"/>
    <property type="molecule type" value="Genomic_DNA"/>
</dbReference>
<evidence type="ECO:0000256" key="1">
    <source>
        <dbReference type="ARBA" id="ARBA00023002"/>
    </source>
</evidence>
<dbReference type="SUPFAM" id="SSF51905">
    <property type="entry name" value="FAD/NAD(P)-binding domain"/>
    <property type="match status" value="1"/>
</dbReference>
<dbReference type="AlphaFoldDB" id="A0AAW9IVD0"/>
<dbReference type="Proteomes" id="UP001289066">
    <property type="component" value="Unassembled WGS sequence"/>
</dbReference>
<name>A0AAW9IVD0_CLOPF</name>
<accession>A0AAW9IVD0</accession>
<proteinExistence type="predicted"/>
<dbReference type="PANTHER" id="PTHR42949:SF3">
    <property type="entry name" value="ANAEROBIC GLYCEROL-3-PHOSPHATE DEHYDROGENASE SUBUNIT B"/>
    <property type="match status" value="1"/>
</dbReference>